<evidence type="ECO:0000313" key="3">
    <source>
        <dbReference type="EMBL" id="CAF3752095.1"/>
    </source>
</evidence>
<reference evidence="2" key="1">
    <citation type="submission" date="2021-02" db="EMBL/GenBank/DDBJ databases">
        <authorList>
            <person name="Nowell W R."/>
        </authorList>
    </citation>
    <scope>NUCLEOTIDE SEQUENCE</scope>
</reference>
<dbReference type="Proteomes" id="UP000663844">
    <property type="component" value="Unassembled WGS sequence"/>
</dbReference>
<proteinExistence type="predicted"/>
<sequence length="811" mass="91740">MELSRPSLVSICNGDECAFLSWSSVINATQYEVEVKHNNTGVTTLYCTTSTSFLITKLENGEFYIVQVTALNNTERSESSIGVMLKPKLRQSLSKLFARSTEQPGRIRLQWTSTPTDCGFQIERCNIGNTSGYKRIAWLPFNNIMVYEDQTDCLPECLCPGHYYTVAFRDTAWSSGAGVLSRDSSYGTSNATIIHIIKVRVRPRETICQLETSDEVLIGDFLTDVWLKSGLDQPSNHYYLMFAGQELNLDETIRNSGLLDAVGCNDENCPELRLKLLYKLDESAHLATNIVLTSLEELVYKDVFEISYCPTQQQIMPEILEPLVKRINENKSQSLKYSSNLISMPVFTKQVIDELPSLYVTVPLKPTEFDSNEFLQCLAKDLEIDRNDMFLMNVQEGSTKYQIKFKTKISLCLEKMKKIAEKIKVIVLPSSKSAEFIARQKSLGNIEEIPRIDIKLDDVAENADSVLAKTLASDDIDATLAIMQRPAIVDPPIWEYLTQKSRKISSGILHAFQTSTVEYVIESMSLVHNEELYHKYNNYAVEGEEAILFHGTKTDYLDDIFSTNFKTFYTSGSHHITDSGWYGQGTYFSSSPKYCASYAGSSYNSITYLICSLVKLGKVYHVKDMLYQGKPMRSDADTHYVKVDTSGSPTNAKHSFFEEFVIKKSDQILPLYLVGLRRIHRFVLWRDAKINNSENGTLFNQMKQRYSFNVYGSETSLEALTILRCKLADSFMQCVVVTNGADNGENFAQECRNIRPLVPIIVFCANVDHHKQWAEKISGSGQPQIQVTGNSSVVFTFINTNFPSRDVPDKN</sequence>
<dbReference type="InterPro" id="IPR013783">
    <property type="entry name" value="Ig-like_fold"/>
</dbReference>
<name>A0A815QGQ9_9BILA</name>
<dbReference type="InterPro" id="IPR003961">
    <property type="entry name" value="FN3_dom"/>
</dbReference>
<evidence type="ECO:0000313" key="2">
    <source>
        <dbReference type="EMBL" id="CAF1462228.1"/>
    </source>
</evidence>
<dbReference type="EMBL" id="CAJOAZ010001025">
    <property type="protein sequence ID" value="CAF3752095.1"/>
    <property type="molecule type" value="Genomic_DNA"/>
</dbReference>
<dbReference type="GO" id="GO:1990404">
    <property type="term" value="F:NAD+-protein mono-ADP-ribosyltransferase activity"/>
    <property type="evidence" value="ECO:0007669"/>
    <property type="project" value="TreeGrafter"/>
</dbReference>
<evidence type="ECO:0000259" key="1">
    <source>
        <dbReference type="PROSITE" id="PS50853"/>
    </source>
</evidence>
<dbReference type="PANTHER" id="PTHR45740:SF6">
    <property type="entry name" value="PROTEIN MONO-ADP-RIBOSYLTRANSFERASE PARP12"/>
    <property type="match status" value="1"/>
</dbReference>
<dbReference type="EMBL" id="CAJNOG010001660">
    <property type="protein sequence ID" value="CAF1462228.1"/>
    <property type="molecule type" value="Genomic_DNA"/>
</dbReference>
<gene>
    <name evidence="2" type="ORF">JYZ213_LOCUS41319</name>
    <name evidence="3" type="ORF">OXD698_LOCUS15514</name>
</gene>
<dbReference type="SUPFAM" id="SSF56399">
    <property type="entry name" value="ADP-ribosylation"/>
    <property type="match status" value="1"/>
</dbReference>
<dbReference type="InterPro" id="IPR051712">
    <property type="entry name" value="ARTD-AVP"/>
</dbReference>
<evidence type="ECO:0000313" key="4">
    <source>
        <dbReference type="Proteomes" id="UP000663845"/>
    </source>
</evidence>
<dbReference type="InterPro" id="IPR012317">
    <property type="entry name" value="Poly(ADP-ribose)pol_cat_dom"/>
</dbReference>
<dbReference type="Gene3D" id="2.60.40.10">
    <property type="entry name" value="Immunoglobulins"/>
    <property type="match status" value="1"/>
</dbReference>
<organism evidence="2 4">
    <name type="scientific">Adineta steineri</name>
    <dbReference type="NCBI Taxonomy" id="433720"/>
    <lineage>
        <taxon>Eukaryota</taxon>
        <taxon>Metazoa</taxon>
        <taxon>Spiralia</taxon>
        <taxon>Gnathifera</taxon>
        <taxon>Rotifera</taxon>
        <taxon>Eurotatoria</taxon>
        <taxon>Bdelloidea</taxon>
        <taxon>Adinetida</taxon>
        <taxon>Adinetidae</taxon>
        <taxon>Adineta</taxon>
    </lineage>
</organism>
<dbReference type="PROSITE" id="PS50853">
    <property type="entry name" value="FN3"/>
    <property type="match status" value="1"/>
</dbReference>
<feature type="domain" description="Fibronectin type-III" evidence="1">
    <location>
        <begin position="2"/>
        <end position="90"/>
    </location>
</feature>
<dbReference type="GO" id="GO:0003950">
    <property type="term" value="F:NAD+ poly-ADP-ribosyltransferase activity"/>
    <property type="evidence" value="ECO:0007669"/>
    <property type="project" value="InterPro"/>
</dbReference>
<dbReference type="AlphaFoldDB" id="A0A815QGQ9"/>
<accession>A0A815QGQ9</accession>
<dbReference type="Proteomes" id="UP000663845">
    <property type="component" value="Unassembled WGS sequence"/>
</dbReference>
<dbReference type="Gene3D" id="3.90.228.10">
    <property type="match status" value="1"/>
</dbReference>
<dbReference type="SUPFAM" id="SSF49265">
    <property type="entry name" value="Fibronectin type III"/>
    <property type="match status" value="1"/>
</dbReference>
<protein>
    <recommendedName>
        <fullName evidence="1">Fibronectin type-III domain-containing protein</fullName>
    </recommendedName>
</protein>
<dbReference type="PANTHER" id="PTHR45740">
    <property type="entry name" value="POLY [ADP-RIBOSE] POLYMERASE"/>
    <property type="match status" value="1"/>
</dbReference>
<dbReference type="CDD" id="cd00063">
    <property type="entry name" value="FN3"/>
    <property type="match status" value="1"/>
</dbReference>
<dbReference type="SMART" id="SM00060">
    <property type="entry name" value="FN3"/>
    <property type="match status" value="1"/>
</dbReference>
<dbReference type="InterPro" id="IPR036116">
    <property type="entry name" value="FN3_sf"/>
</dbReference>
<dbReference type="Pfam" id="PF00644">
    <property type="entry name" value="PARP"/>
    <property type="match status" value="1"/>
</dbReference>
<dbReference type="GO" id="GO:0005634">
    <property type="term" value="C:nucleus"/>
    <property type="evidence" value="ECO:0007669"/>
    <property type="project" value="TreeGrafter"/>
</dbReference>
<comment type="caution">
    <text evidence="2">The sequence shown here is derived from an EMBL/GenBank/DDBJ whole genome shotgun (WGS) entry which is preliminary data.</text>
</comment>